<accession>A0A3D9UQ93</accession>
<dbReference type="Pfam" id="PF00378">
    <property type="entry name" value="ECH_1"/>
    <property type="match status" value="1"/>
</dbReference>
<sequence>MTVDLRMHDQLPDHVALIEWERPPHNHFDREMLARIADLGRQAQDAGARAIVLASVGKHFCAGGDFGAGGLQASPAEAISAIYAEGKRIFSLEVPLVAAVQGAAVGGGLGLACAADFRVATPSARFQANFGRLGIHQGFATTLTLPRIVGAQQAAYLMYGAHSVRGAEALAMGLVDRLADEGQERQVALALAAEIAASAPLAVRSMRATLRADLLAGLDDAFARECEEQVRLMQTADATIGIEASLAREQPQFVGR</sequence>
<dbReference type="SUPFAM" id="SSF52096">
    <property type="entry name" value="ClpP/crotonase"/>
    <property type="match status" value="1"/>
</dbReference>
<dbReference type="EMBL" id="QTUA01000001">
    <property type="protein sequence ID" value="REF30160.1"/>
    <property type="molecule type" value="Genomic_DNA"/>
</dbReference>
<dbReference type="Gene3D" id="3.90.226.10">
    <property type="entry name" value="2-enoyl-CoA Hydratase, Chain A, domain 1"/>
    <property type="match status" value="1"/>
</dbReference>
<dbReference type="InterPro" id="IPR029045">
    <property type="entry name" value="ClpP/crotonase-like_dom_sf"/>
</dbReference>
<protein>
    <submittedName>
        <fullName evidence="2">Enoyl-CoA hydratase/carnithine racemase</fullName>
    </submittedName>
</protein>
<dbReference type="RefSeq" id="WP_115924126.1">
    <property type="nucleotide sequence ID" value="NZ_QTUA01000001.1"/>
</dbReference>
<organism evidence="2 3">
    <name type="scientific">Calidifontibacter indicus</name>
    <dbReference type="NCBI Taxonomy" id="419650"/>
    <lineage>
        <taxon>Bacteria</taxon>
        <taxon>Bacillati</taxon>
        <taxon>Actinomycetota</taxon>
        <taxon>Actinomycetes</taxon>
        <taxon>Micrococcales</taxon>
        <taxon>Dermacoccaceae</taxon>
        <taxon>Calidifontibacter</taxon>
    </lineage>
</organism>
<keyword evidence="3" id="KW-1185">Reference proteome</keyword>
<dbReference type="CDD" id="cd06558">
    <property type="entry name" value="crotonase-like"/>
    <property type="match status" value="1"/>
</dbReference>
<name>A0A3D9UQ93_9MICO</name>
<dbReference type="InterPro" id="IPR001753">
    <property type="entry name" value="Enoyl-CoA_hydra/iso"/>
</dbReference>
<dbReference type="AlphaFoldDB" id="A0A3D9UQ93"/>
<proteinExistence type="inferred from homology"/>
<evidence type="ECO:0000256" key="1">
    <source>
        <dbReference type="ARBA" id="ARBA00005254"/>
    </source>
</evidence>
<dbReference type="GO" id="GO:0003824">
    <property type="term" value="F:catalytic activity"/>
    <property type="evidence" value="ECO:0007669"/>
    <property type="project" value="UniProtKB-ARBA"/>
</dbReference>
<gene>
    <name evidence="2" type="ORF">DFJ65_1154</name>
</gene>
<evidence type="ECO:0000313" key="3">
    <source>
        <dbReference type="Proteomes" id="UP000256253"/>
    </source>
</evidence>
<comment type="caution">
    <text evidence="2">The sequence shown here is derived from an EMBL/GenBank/DDBJ whole genome shotgun (WGS) entry which is preliminary data.</text>
</comment>
<evidence type="ECO:0000313" key="2">
    <source>
        <dbReference type="EMBL" id="REF30160.1"/>
    </source>
</evidence>
<comment type="similarity">
    <text evidence="1">Belongs to the enoyl-CoA hydratase/isomerase family.</text>
</comment>
<dbReference type="PANTHER" id="PTHR43802:SF1">
    <property type="entry name" value="IP11341P-RELATED"/>
    <property type="match status" value="1"/>
</dbReference>
<dbReference type="PANTHER" id="PTHR43802">
    <property type="entry name" value="ENOYL-COA HYDRATASE"/>
    <property type="match status" value="1"/>
</dbReference>
<dbReference type="Proteomes" id="UP000256253">
    <property type="component" value="Unassembled WGS sequence"/>
</dbReference>
<reference evidence="2 3" key="1">
    <citation type="submission" date="2018-08" db="EMBL/GenBank/DDBJ databases">
        <title>Sequencing the genomes of 1000 actinobacteria strains.</title>
        <authorList>
            <person name="Klenk H.-P."/>
        </authorList>
    </citation>
    <scope>NUCLEOTIDE SEQUENCE [LARGE SCALE GENOMIC DNA]</scope>
    <source>
        <strain evidence="2 3">DSM 22967</strain>
    </source>
</reference>
<dbReference type="OrthoDB" id="9777711at2"/>